<dbReference type="PhylomeDB" id="A0A0K6S995"/>
<dbReference type="InterPro" id="IPR002044">
    <property type="entry name" value="CBM20"/>
</dbReference>
<evidence type="ECO:0000259" key="3">
    <source>
        <dbReference type="Pfam" id="PF00686"/>
    </source>
</evidence>
<proteinExistence type="predicted"/>
<dbReference type="EMBL" id="CDMZ01002630">
    <property type="protein sequence ID" value="CUC10095.1"/>
    <property type="molecule type" value="Genomic_DNA"/>
</dbReference>
<feature type="region of interest" description="Disordered" evidence="1">
    <location>
        <begin position="207"/>
        <end position="239"/>
    </location>
</feature>
<evidence type="ECO:0000256" key="1">
    <source>
        <dbReference type="SAM" id="MobiDB-lite"/>
    </source>
</evidence>
<feature type="compositionally biased region" description="Pro residues" evidence="1">
    <location>
        <begin position="1107"/>
        <end position="1118"/>
    </location>
</feature>
<feature type="chain" id="PRO_5012904263" description="CBM20 domain-containing protein" evidence="2">
    <location>
        <begin position="16"/>
        <end position="1181"/>
    </location>
</feature>
<dbReference type="VEuPathDB" id="CryptoDB:Cvel_1033"/>
<evidence type="ECO:0000313" key="4">
    <source>
        <dbReference type="EMBL" id="CUC10095.1"/>
    </source>
</evidence>
<feature type="compositionally biased region" description="Low complexity" evidence="1">
    <location>
        <begin position="1031"/>
        <end position="1043"/>
    </location>
</feature>
<dbReference type="AlphaFoldDB" id="A0A0K6S995"/>
<feature type="region of interest" description="Disordered" evidence="1">
    <location>
        <begin position="1024"/>
        <end position="1181"/>
    </location>
</feature>
<reference evidence="4" key="1">
    <citation type="submission" date="2014-11" db="EMBL/GenBank/DDBJ databases">
        <title>Molecular phylogeny of cliff fern family Woodsiaceae with morphological implications.</title>
        <authorList>
            <person name="Shao Y.-Z."/>
            <person name="Wei R."/>
            <person name="Zhang X.-C."/>
        </authorList>
    </citation>
    <scope>NUCLEOTIDE SEQUENCE</scope>
</reference>
<feature type="region of interest" description="Disordered" evidence="1">
    <location>
        <begin position="272"/>
        <end position="296"/>
    </location>
</feature>
<dbReference type="Pfam" id="PF00686">
    <property type="entry name" value="CBM_20"/>
    <property type="match status" value="1"/>
</dbReference>
<dbReference type="Gene3D" id="2.60.40.10">
    <property type="entry name" value="Immunoglobulins"/>
    <property type="match status" value="1"/>
</dbReference>
<sequence>MSTALIVYMCVLVCADYLVSRSIVLPDSMMVKAETGGVVLFACTGVEPREGQRLVVVGSSSELGGWDASQGAPLHRVKNPAFPGVWMSFPFCHRVCSDAQFQFALVGPGASHSMTLSDGESLTGGGQNSSELASALLLVAAAAAPTEGRSEDCCEYVWEPLGSGGSREMEVVDGGLVLFGGRWGERETQVTPLTWEDIVLAQQQLEQDSLPSDSSNLEAESEEERGQSIGGGNFGGPSEGAVMAFHATTESDGASGSVSALPRVKSAASSTFAVSKRGGGKGKEKGNGMSGGVQSEAEFPVGRGRVSGQEPESGGGGKVTLREICAASVGGAAVACASQDADTLMTSAASGECDGLSRGGDIVMGERREEKKSDQQLCFAPAAVKNRWGVRGEEADLLGGKGAGSVSGLTGRYDLVCGPRLLVGESQSIFREPQADGQALRPSATCVTGGPKRRRLFSPSVHLAVSESHPDSRGGEETSVSESSLSGRPLAMAPQGQLHPEKSRLSCNGLHQAHVCQGDNVCGSPEKGQEERRLTGGEGKTENRDCRVAKRGQCEGRQCGRDSRGCTLTLREEGDEDLDRVCGEGSRSGIGGERAGRKREYGGEVKRDRHRNILCPHGRIRRVCKECGGRGICEHGRERNKCKDYGGKSICEHGRQRYKCKECGAKGICEHGRIRPQCKQCGGASICEHGRQRRIVGIVEGRISVSTVAFVVGAKIAEGRVFASTAGSEASVRSVGGRVSVSTVASVVSASSAEGRASVSTAGSAVIAGIVEGRVFVSTVASVANSSNTWLAVELLHLVCRSPGAKGSMLASSPKMLPFHRKVASFPNYMKPGVLRESGFTEKDVKKEYDALHLKRLSEYPRTLGQVLEFNEKTTDPRWKRPVPDVRGIEPEEYIEWYETRRVEFPFFSRFFPLFQRFDSSSADGERAGNHLRRLMADDRTMLREDTLFWLMNYGFASESIPRLSQAEFEAAYSRLRGGLGSAASAAAAGRSEGGARAAEAMNRLASAGGVVLTVDDAEIGSITGRGGSSAGSCPPASALPSPRGEKADAPIAIEGGDGEGEGQGEGLEGEGEGEGRGGDEEDEDEVMVDQENRVVDAAAEIEPSAQAPPPAQQPPVSPVTQSSGQASGQQPLHPFFLGLRGGPGRAPPPKIPGPPPQRGRGGGRGAGPSRRGRGGSRGGL</sequence>
<feature type="compositionally biased region" description="Acidic residues" evidence="1">
    <location>
        <begin position="1057"/>
        <end position="1073"/>
    </location>
</feature>
<dbReference type="GO" id="GO:2001070">
    <property type="term" value="F:starch binding"/>
    <property type="evidence" value="ECO:0007669"/>
    <property type="project" value="InterPro"/>
</dbReference>
<feature type="compositionally biased region" description="Polar residues" evidence="1">
    <location>
        <begin position="207"/>
        <end position="218"/>
    </location>
</feature>
<feature type="compositionally biased region" description="Gly residues" evidence="1">
    <location>
        <begin position="228"/>
        <end position="238"/>
    </location>
</feature>
<feature type="domain" description="CBM20" evidence="3">
    <location>
        <begin position="39"/>
        <end position="86"/>
    </location>
</feature>
<feature type="compositionally biased region" description="Basic and acidic residues" evidence="1">
    <location>
        <begin position="527"/>
        <end position="542"/>
    </location>
</feature>
<feature type="region of interest" description="Disordered" evidence="1">
    <location>
        <begin position="518"/>
        <end position="542"/>
    </location>
</feature>
<feature type="compositionally biased region" description="Acidic residues" evidence="1">
    <location>
        <begin position="1080"/>
        <end position="1089"/>
    </location>
</feature>
<keyword evidence="2" id="KW-0732">Signal</keyword>
<feature type="signal peptide" evidence="2">
    <location>
        <begin position="1"/>
        <end position="15"/>
    </location>
</feature>
<feature type="compositionally biased region" description="Pro residues" evidence="1">
    <location>
        <begin position="1146"/>
        <end position="1158"/>
    </location>
</feature>
<name>A0A0K6S995_9ALVE</name>
<protein>
    <recommendedName>
        <fullName evidence="3">CBM20 domain-containing protein</fullName>
    </recommendedName>
</protein>
<dbReference type="InterPro" id="IPR013784">
    <property type="entry name" value="Carb-bd-like_fold"/>
</dbReference>
<gene>
    <name evidence="4" type="ORF">Cvel_1033.t1.CR1</name>
</gene>
<feature type="region of interest" description="Disordered" evidence="1">
    <location>
        <begin position="463"/>
        <end position="503"/>
    </location>
</feature>
<dbReference type="InterPro" id="IPR013783">
    <property type="entry name" value="Ig-like_fold"/>
</dbReference>
<dbReference type="SUPFAM" id="SSF49452">
    <property type="entry name" value="Starch-binding domain-like"/>
    <property type="match status" value="1"/>
</dbReference>
<evidence type="ECO:0000256" key="2">
    <source>
        <dbReference type="SAM" id="SignalP"/>
    </source>
</evidence>
<accession>A0A0K6S995</accession>
<organism evidence="4">
    <name type="scientific">Chromera velia CCMP2878</name>
    <dbReference type="NCBI Taxonomy" id="1169474"/>
    <lineage>
        <taxon>Eukaryota</taxon>
        <taxon>Sar</taxon>
        <taxon>Alveolata</taxon>
        <taxon>Colpodellida</taxon>
        <taxon>Chromeraceae</taxon>
        <taxon>Chromera</taxon>
    </lineage>
</organism>